<gene>
    <name evidence="1" type="ORF">BDV98DRAFT_600500</name>
</gene>
<organism evidence="1 2">
    <name type="scientific">Pterulicium gracile</name>
    <dbReference type="NCBI Taxonomy" id="1884261"/>
    <lineage>
        <taxon>Eukaryota</taxon>
        <taxon>Fungi</taxon>
        <taxon>Dikarya</taxon>
        <taxon>Basidiomycota</taxon>
        <taxon>Agaricomycotina</taxon>
        <taxon>Agaricomycetes</taxon>
        <taxon>Agaricomycetidae</taxon>
        <taxon>Agaricales</taxon>
        <taxon>Pleurotineae</taxon>
        <taxon>Pterulaceae</taxon>
        <taxon>Pterulicium</taxon>
    </lineage>
</organism>
<keyword evidence="2" id="KW-1185">Reference proteome</keyword>
<accession>A0A5C3QYN9</accession>
<evidence type="ECO:0000313" key="1">
    <source>
        <dbReference type="EMBL" id="TFL06457.1"/>
    </source>
</evidence>
<dbReference type="AlphaFoldDB" id="A0A5C3QYN9"/>
<dbReference type="EMBL" id="ML178815">
    <property type="protein sequence ID" value="TFL06457.1"/>
    <property type="molecule type" value="Genomic_DNA"/>
</dbReference>
<sequence>MRAHTRAYPLQVYAYGLINGLPDMAESASQYLWDPPLSKYTDEEISILPGVRAYHQLVRLHGLRIEGIKCLLVEAELFPHGYGMCVRHERNSLLAWEEAGLRIAGRIEAATDAAAEMHPPTEIIACQTCNKAWDAAVALLAYKCLWLPKRISDLP</sequence>
<protein>
    <submittedName>
        <fullName evidence="1">Uncharacterized protein</fullName>
    </submittedName>
</protein>
<reference evidence="1 2" key="1">
    <citation type="journal article" date="2019" name="Nat. Ecol. Evol.">
        <title>Megaphylogeny resolves global patterns of mushroom evolution.</title>
        <authorList>
            <person name="Varga T."/>
            <person name="Krizsan K."/>
            <person name="Foldi C."/>
            <person name="Dima B."/>
            <person name="Sanchez-Garcia M."/>
            <person name="Sanchez-Ramirez S."/>
            <person name="Szollosi G.J."/>
            <person name="Szarkandi J.G."/>
            <person name="Papp V."/>
            <person name="Albert L."/>
            <person name="Andreopoulos W."/>
            <person name="Angelini C."/>
            <person name="Antonin V."/>
            <person name="Barry K.W."/>
            <person name="Bougher N.L."/>
            <person name="Buchanan P."/>
            <person name="Buyck B."/>
            <person name="Bense V."/>
            <person name="Catcheside P."/>
            <person name="Chovatia M."/>
            <person name="Cooper J."/>
            <person name="Damon W."/>
            <person name="Desjardin D."/>
            <person name="Finy P."/>
            <person name="Geml J."/>
            <person name="Haridas S."/>
            <person name="Hughes K."/>
            <person name="Justo A."/>
            <person name="Karasinski D."/>
            <person name="Kautmanova I."/>
            <person name="Kiss B."/>
            <person name="Kocsube S."/>
            <person name="Kotiranta H."/>
            <person name="LaButti K.M."/>
            <person name="Lechner B.E."/>
            <person name="Liimatainen K."/>
            <person name="Lipzen A."/>
            <person name="Lukacs Z."/>
            <person name="Mihaltcheva S."/>
            <person name="Morgado L.N."/>
            <person name="Niskanen T."/>
            <person name="Noordeloos M.E."/>
            <person name="Ohm R.A."/>
            <person name="Ortiz-Santana B."/>
            <person name="Ovrebo C."/>
            <person name="Racz N."/>
            <person name="Riley R."/>
            <person name="Savchenko A."/>
            <person name="Shiryaev A."/>
            <person name="Soop K."/>
            <person name="Spirin V."/>
            <person name="Szebenyi C."/>
            <person name="Tomsovsky M."/>
            <person name="Tulloss R.E."/>
            <person name="Uehling J."/>
            <person name="Grigoriev I.V."/>
            <person name="Vagvolgyi C."/>
            <person name="Papp T."/>
            <person name="Martin F.M."/>
            <person name="Miettinen O."/>
            <person name="Hibbett D.S."/>
            <person name="Nagy L.G."/>
        </authorList>
    </citation>
    <scope>NUCLEOTIDE SEQUENCE [LARGE SCALE GENOMIC DNA]</scope>
    <source>
        <strain evidence="1 2">CBS 309.79</strain>
    </source>
</reference>
<evidence type="ECO:0000313" key="2">
    <source>
        <dbReference type="Proteomes" id="UP000305067"/>
    </source>
</evidence>
<dbReference type="OrthoDB" id="3335429at2759"/>
<proteinExistence type="predicted"/>
<dbReference type="Proteomes" id="UP000305067">
    <property type="component" value="Unassembled WGS sequence"/>
</dbReference>
<name>A0A5C3QYN9_9AGAR</name>